<keyword evidence="11" id="KW-1185">Reference proteome</keyword>
<dbReference type="EMBL" id="CAWYQH010000119">
    <property type="protein sequence ID" value="CAK8690638.1"/>
    <property type="molecule type" value="Genomic_DNA"/>
</dbReference>
<evidence type="ECO:0000256" key="8">
    <source>
        <dbReference type="SAM" id="MobiDB-lite"/>
    </source>
</evidence>
<dbReference type="InterPro" id="IPR041146">
    <property type="entry name" value="IFT81_CH"/>
</dbReference>
<evidence type="ECO:0000256" key="5">
    <source>
        <dbReference type="ARBA" id="ARBA00023273"/>
    </source>
</evidence>
<feature type="coiled-coil region" evidence="7">
    <location>
        <begin position="511"/>
        <end position="556"/>
    </location>
</feature>
<feature type="coiled-coil region" evidence="7">
    <location>
        <begin position="432"/>
        <end position="478"/>
    </location>
</feature>
<feature type="coiled-coil region" evidence="7">
    <location>
        <begin position="170"/>
        <end position="255"/>
    </location>
</feature>
<keyword evidence="2" id="KW-0970">Cilium biogenesis/degradation</keyword>
<keyword evidence="5" id="KW-0966">Cell projection</keyword>
<dbReference type="InterPro" id="IPR029600">
    <property type="entry name" value="IFT81"/>
</dbReference>
<dbReference type="PANTHER" id="PTHR15614:SF2">
    <property type="entry name" value="INTRAFLAGELLAR TRANSPORT PROTEIN 81 HOMOLOG"/>
    <property type="match status" value="1"/>
</dbReference>
<evidence type="ECO:0000256" key="1">
    <source>
        <dbReference type="ARBA" id="ARBA00004138"/>
    </source>
</evidence>
<evidence type="ECO:0000256" key="2">
    <source>
        <dbReference type="ARBA" id="ARBA00022794"/>
    </source>
</evidence>
<feature type="coiled-coil region" evidence="7">
    <location>
        <begin position="598"/>
        <end position="660"/>
    </location>
</feature>
<evidence type="ECO:0000313" key="11">
    <source>
        <dbReference type="Proteomes" id="UP001642483"/>
    </source>
</evidence>
<feature type="coiled-coil region" evidence="7">
    <location>
        <begin position="356"/>
        <end position="390"/>
    </location>
</feature>
<evidence type="ECO:0000256" key="6">
    <source>
        <dbReference type="ARBA" id="ARBA00043983"/>
    </source>
</evidence>
<reference evidence="10 11" key="1">
    <citation type="submission" date="2024-02" db="EMBL/GenBank/DDBJ databases">
        <authorList>
            <person name="Daric V."/>
            <person name="Darras S."/>
        </authorList>
    </citation>
    <scope>NUCLEOTIDE SEQUENCE [LARGE SCALE GENOMIC DNA]</scope>
</reference>
<dbReference type="InterPro" id="IPR043016">
    <property type="entry name" value="IFT81_N_sf"/>
</dbReference>
<organism evidence="10 11">
    <name type="scientific">Clavelina lepadiformis</name>
    <name type="common">Light-bulb sea squirt</name>
    <name type="synonym">Ascidia lepadiformis</name>
    <dbReference type="NCBI Taxonomy" id="159417"/>
    <lineage>
        <taxon>Eukaryota</taxon>
        <taxon>Metazoa</taxon>
        <taxon>Chordata</taxon>
        <taxon>Tunicata</taxon>
        <taxon>Ascidiacea</taxon>
        <taxon>Aplousobranchia</taxon>
        <taxon>Clavelinidae</taxon>
        <taxon>Clavelina</taxon>
    </lineage>
</organism>
<feature type="domain" description="IFT81 calponin homology" evidence="9">
    <location>
        <begin position="3"/>
        <end position="124"/>
    </location>
</feature>
<dbReference type="Pfam" id="PF18383">
    <property type="entry name" value="IFT81_CH"/>
    <property type="match status" value="1"/>
</dbReference>
<name>A0ABP0GFT0_CLALP</name>
<comment type="subcellular location">
    <subcellularLocation>
        <location evidence="1">Cell projection</location>
        <location evidence="1">Cilium</location>
    </subcellularLocation>
</comment>
<evidence type="ECO:0000256" key="4">
    <source>
        <dbReference type="ARBA" id="ARBA00023069"/>
    </source>
</evidence>
<feature type="compositionally biased region" description="Polar residues" evidence="8">
    <location>
        <begin position="661"/>
        <end position="673"/>
    </location>
</feature>
<evidence type="ECO:0000256" key="3">
    <source>
        <dbReference type="ARBA" id="ARBA00023054"/>
    </source>
</evidence>
<dbReference type="PANTHER" id="PTHR15614">
    <property type="entry name" value="INTRAFLAGELLAR TRANSPORT PROTEIN 81 HOMOLOG"/>
    <property type="match status" value="1"/>
</dbReference>
<dbReference type="Gene3D" id="1.10.418.70">
    <property type="entry name" value="Intraflagellar transport protein 81, N-terminal domain"/>
    <property type="match status" value="1"/>
</dbReference>
<proteinExistence type="inferred from homology"/>
<protein>
    <recommendedName>
        <fullName evidence="9">IFT81 calponin homology domain-containing protein</fullName>
    </recommendedName>
</protein>
<sequence>MTEEAKQIVEHLNKEPFKRNLNLISLHSLGAEQLLQLLNDVLAEIDPRQHGDIRDEASDARAQRTLSILKTLKYNPPPSAEVSTFRQGIVLGEKLIIHPILLYLLANFGSLKTRAYLGRYLVKLQVPDELLHDASDKEIQESWTKYMEYQEHFSVVHKELAELQKQSHGTTEVKADIKTMEDEKENLTRKVERARKKAEAMPEFSETLEVAQKIRREKERGEDLQGKIQQQRRLMQSAEQRLQRLRQQVTEMKQGGADSSPKALIGRMEEDNRLNRYLADEKLPKEIEACRKMVRNLQKVSMEPLTQSDLERIEGDISDATGRVNRLIEKRMMEGNPAKDKLGLFRQQASILMHKKETLAGDVQQNREEAAELEKEVTEKRKELQDLGGEVLKGDDYKMYVAKLRAKNMQYKKNRGELAEIRSEHGVLSRTEAVLQKLNDETNRNVAKMENRKGVSGFRETQDELEKVSAKKSELDEVKHRTLDDMSDMVQQLNALILEKKSLMSPIVKEVRDLRARRDTLLQEHQEAHKKYDSAAARVESRLTKVTQAVSSLRDEVYAMEGRANLIQCMTKIKQANLDRANREMNLYKSADKKQSLRDVYTKKIQEQENLTKSLRDQQKNVRENHATDAKQMTMWRDLEKLLKCKMDILQERHNELNQQKSSIGANLSMSREGSQDRMVL</sequence>
<accession>A0ABP0GFT0</accession>
<evidence type="ECO:0000256" key="7">
    <source>
        <dbReference type="SAM" id="Coils"/>
    </source>
</evidence>
<comment type="similarity">
    <text evidence="6">Belongs to the IFT81 family.</text>
</comment>
<keyword evidence="3 7" id="KW-0175">Coiled coil</keyword>
<evidence type="ECO:0000259" key="9">
    <source>
        <dbReference type="Pfam" id="PF18383"/>
    </source>
</evidence>
<comment type="caution">
    <text evidence="10">The sequence shown here is derived from an EMBL/GenBank/DDBJ whole genome shotgun (WGS) entry which is preliminary data.</text>
</comment>
<keyword evidence="4" id="KW-0969">Cilium</keyword>
<feature type="region of interest" description="Disordered" evidence="8">
    <location>
        <begin position="661"/>
        <end position="681"/>
    </location>
</feature>
<evidence type="ECO:0000313" key="10">
    <source>
        <dbReference type="EMBL" id="CAK8690638.1"/>
    </source>
</evidence>
<gene>
    <name evidence="10" type="ORF">CVLEPA_LOCUS23233</name>
</gene>
<dbReference type="Proteomes" id="UP001642483">
    <property type="component" value="Unassembled WGS sequence"/>
</dbReference>